<dbReference type="GO" id="GO:0006511">
    <property type="term" value="P:ubiquitin-dependent protein catabolic process"/>
    <property type="evidence" value="ECO:0007669"/>
    <property type="project" value="InterPro"/>
</dbReference>
<gene>
    <name evidence="13" type="ORF">RB653_003963</name>
</gene>
<evidence type="ECO:0000256" key="3">
    <source>
        <dbReference type="ARBA" id="ARBA00004496"/>
    </source>
</evidence>
<comment type="catalytic activity">
    <reaction evidence="1">
        <text>S-ubiquitinyl-[E2 ubiquitin-conjugating enzyme]-L-cysteine + [acceptor protein]-L-lysine = [E2 ubiquitin-conjugating enzyme]-L-cysteine + N(6)-ubiquitinyl-[acceptor protein]-L-lysine.</text>
        <dbReference type="EC" id="2.3.2.27"/>
    </reaction>
</comment>
<dbReference type="GO" id="GO:0000209">
    <property type="term" value="P:protein polyubiquitination"/>
    <property type="evidence" value="ECO:0007669"/>
    <property type="project" value="TreeGrafter"/>
</dbReference>
<dbReference type="FunFam" id="3.30.40.10:FF:000055">
    <property type="entry name" value="Ubiquitin conjugation factor e4 a"/>
    <property type="match status" value="1"/>
</dbReference>
<keyword evidence="14" id="KW-1185">Reference proteome</keyword>
<feature type="compositionally biased region" description="Low complexity" evidence="11">
    <location>
        <begin position="106"/>
        <end position="145"/>
    </location>
</feature>
<comment type="caution">
    <text evidence="13">The sequence shown here is derived from an EMBL/GenBank/DDBJ whole genome shotgun (WGS) entry which is preliminary data.</text>
</comment>
<feature type="region of interest" description="Disordered" evidence="11">
    <location>
        <begin position="1"/>
        <end position="42"/>
    </location>
</feature>
<dbReference type="CDD" id="cd16657">
    <property type="entry name" value="RING-Ubox_UBE4A"/>
    <property type="match status" value="1"/>
</dbReference>
<name>A0AAN7Z2Y8_9MYCE</name>
<keyword evidence="7" id="KW-0963">Cytoplasm</keyword>
<dbReference type="InterPro" id="IPR019474">
    <property type="entry name" value="Ub_conjug_fac_E4_core"/>
</dbReference>
<evidence type="ECO:0000256" key="7">
    <source>
        <dbReference type="ARBA" id="ARBA00022490"/>
    </source>
</evidence>
<organism evidence="13 14">
    <name type="scientific">Dictyostelium firmibasis</name>
    <dbReference type="NCBI Taxonomy" id="79012"/>
    <lineage>
        <taxon>Eukaryota</taxon>
        <taxon>Amoebozoa</taxon>
        <taxon>Evosea</taxon>
        <taxon>Eumycetozoa</taxon>
        <taxon>Dictyostelia</taxon>
        <taxon>Dictyosteliales</taxon>
        <taxon>Dictyosteliaceae</taxon>
        <taxon>Dictyostelium</taxon>
    </lineage>
</organism>
<dbReference type="Pfam" id="PF10408">
    <property type="entry name" value="Ufd2P_core"/>
    <property type="match status" value="1"/>
</dbReference>
<dbReference type="GO" id="GO:0036503">
    <property type="term" value="P:ERAD pathway"/>
    <property type="evidence" value="ECO:0007669"/>
    <property type="project" value="InterPro"/>
</dbReference>
<keyword evidence="8" id="KW-0808">Transferase</keyword>
<evidence type="ECO:0000256" key="11">
    <source>
        <dbReference type="SAM" id="MobiDB-lite"/>
    </source>
</evidence>
<dbReference type="InterPro" id="IPR013083">
    <property type="entry name" value="Znf_RING/FYVE/PHD"/>
</dbReference>
<sequence length="1093" mass="125474">MKKMFLKFRGGGDDDDNNNNSDENNDNNDSNGDKMETNEQALAEERRRKRLEKFQINDEELIAAAAAQQQQLQQQQQQQQLQQQQQQQQLQQQLQQQKGSTSPVRTPNNTTITNTTTPPSNITPKPTTITTNKSAPTSTPVSTATTKDSIRQCEIPMTESNYFVLEKIFLIYLSPNNNLPSKSVYLSSINEQIKEEIKDGQLKLEKPVLDRILVERLSVKVQGVTAVEYLVSCFNRIQQTIKKKMAIDQQILKDSTELVLLYFGLVLTIPDMFQNTSSSYGVGPVQLMPYLCGETTEELTDEFIFKFLNEYQEDLVPIFEPIFLDLIKNLSTTTLTGNVFPYYKVFSRLVQFKKVSDVVVTLPCWNSTGFNGKEMERNTILGSLFSISAASDDGSTIKQYFVNASTMDKNTIGSAFISIRQIQINIHSGLVDLLKGFLKVQQENKEAFLSWLASAVEKNLERNKLQVDRTKACSDGFALNLCAVLVLLCEAFVDIDCSKVSMVDTNFLLSGKRHDISKDTRLCATSEEADQWVKDGTIEKPLAHTNFITETFFSTLRALHIGINSTYEKLKLIGRNLQDIENNKRVLLDSKNKWQNTPQGRLFEGQLDLLTKKEDMLKGITYSIDAQLFEPTFLQKTASFLLFATNWILKVINPKNVQLPLPLPAPQQFAALPEFCVEDIVDFFTFVITNFGQALEYIKLEQLMKFFITILATPEYVKNPYLKAKIIEIISQFVPNKYSKGNPMLLECNQDIKDHMVLALMRFYVDIEFTGGHNQFYEKFSYRHYSSLILKYLWSIPDFRKKFTETPKDPIFIKFINMLINDSIYVLDEALTKLAKIKENQILFDDPNWDKDLTPEQRKEKIEQNDLNERICKSNLSLANSNIDMMLFLSSDKTIIGGFMRPELIDRISAMMNYFLALIVGPKCTNLKVREPEKFHFDPKLLLNQLTEIYVNFGKDQRFLQSVVKDGRSFKTSLFHTCEKILQRECLKNNHELDEFSKLVIKLEQTSKEEEQAEEEIGEIPDDFCDPILSTLMTDPVILPSSKTVIDRQTILRHLLSDQTDPFNRSHLTPEMLIDDVETKKKIDEWLASKRKQ</sequence>
<proteinExistence type="inferred from homology"/>
<dbReference type="EMBL" id="JAVFKY010000001">
    <property type="protein sequence ID" value="KAK5582380.1"/>
    <property type="molecule type" value="Genomic_DNA"/>
</dbReference>
<evidence type="ECO:0000256" key="8">
    <source>
        <dbReference type="ARBA" id="ARBA00022679"/>
    </source>
</evidence>
<evidence type="ECO:0000256" key="2">
    <source>
        <dbReference type="ARBA" id="ARBA00004123"/>
    </source>
</evidence>
<reference evidence="13 14" key="1">
    <citation type="submission" date="2023-11" db="EMBL/GenBank/DDBJ databases">
        <title>Dfirmibasis_genome.</title>
        <authorList>
            <person name="Edelbroek B."/>
            <person name="Kjellin J."/>
            <person name="Jerlstrom-Hultqvist J."/>
            <person name="Soderbom F."/>
        </authorList>
    </citation>
    <scope>NUCLEOTIDE SEQUENCE [LARGE SCALE GENOMIC DNA]</scope>
    <source>
        <strain evidence="13 14">TNS-C-14</strain>
    </source>
</reference>
<evidence type="ECO:0000256" key="4">
    <source>
        <dbReference type="ARBA" id="ARBA00004906"/>
    </source>
</evidence>
<evidence type="ECO:0000256" key="5">
    <source>
        <dbReference type="ARBA" id="ARBA00007434"/>
    </source>
</evidence>
<accession>A0AAN7Z2Y8</accession>
<evidence type="ECO:0000256" key="9">
    <source>
        <dbReference type="ARBA" id="ARBA00022786"/>
    </source>
</evidence>
<dbReference type="GO" id="GO:0000151">
    <property type="term" value="C:ubiquitin ligase complex"/>
    <property type="evidence" value="ECO:0007669"/>
    <property type="project" value="InterPro"/>
</dbReference>
<dbReference type="SMART" id="SM00504">
    <property type="entry name" value="Ubox"/>
    <property type="match status" value="1"/>
</dbReference>
<dbReference type="Pfam" id="PF04564">
    <property type="entry name" value="U-box"/>
    <property type="match status" value="1"/>
</dbReference>
<comment type="subcellular location">
    <subcellularLocation>
        <location evidence="3">Cytoplasm</location>
    </subcellularLocation>
    <subcellularLocation>
        <location evidence="2">Nucleus</location>
    </subcellularLocation>
</comment>
<dbReference type="GO" id="GO:0005737">
    <property type="term" value="C:cytoplasm"/>
    <property type="evidence" value="ECO:0007669"/>
    <property type="project" value="UniProtKB-SubCell"/>
</dbReference>
<dbReference type="GO" id="GO:0034450">
    <property type="term" value="F:ubiquitin-ubiquitin ligase activity"/>
    <property type="evidence" value="ECO:0007669"/>
    <property type="project" value="InterPro"/>
</dbReference>
<evidence type="ECO:0000256" key="1">
    <source>
        <dbReference type="ARBA" id="ARBA00000900"/>
    </source>
</evidence>
<feature type="region of interest" description="Disordered" evidence="11">
    <location>
        <begin position="94"/>
        <end position="145"/>
    </location>
</feature>
<dbReference type="PROSITE" id="PS51698">
    <property type="entry name" value="U_BOX"/>
    <property type="match status" value="1"/>
</dbReference>
<feature type="domain" description="U-box" evidence="12">
    <location>
        <begin position="1019"/>
        <end position="1093"/>
    </location>
</feature>
<protein>
    <recommendedName>
        <fullName evidence="6">RING-type E3 ubiquitin transferase</fullName>
        <ecNumber evidence="6">2.3.2.27</ecNumber>
    </recommendedName>
</protein>
<dbReference type="SUPFAM" id="SSF57850">
    <property type="entry name" value="RING/U-box"/>
    <property type="match status" value="1"/>
</dbReference>
<dbReference type="PANTHER" id="PTHR13931">
    <property type="entry name" value="UBIQUITINATION FACTOR E4"/>
    <property type="match status" value="1"/>
</dbReference>
<dbReference type="Gene3D" id="3.30.40.10">
    <property type="entry name" value="Zinc/RING finger domain, C3HC4 (zinc finger)"/>
    <property type="match status" value="1"/>
</dbReference>
<evidence type="ECO:0000256" key="10">
    <source>
        <dbReference type="ARBA" id="ARBA00023242"/>
    </source>
</evidence>
<dbReference type="InterPro" id="IPR003613">
    <property type="entry name" value="Ubox_domain"/>
</dbReference>
<dbReference type="PANTHER" id="PTHR13931:SF2">
    <property type="entry name" value="UBIQUITIN CONJUGATION FACTOR E4 B"/>
    <property type="match status" value="1"/>
</dbReference>
<evidence type="ECO:0000313" key="14">
    <source>
        <dbReference type="Proteomes" id="UP001344447"/>
    </source>
</evidence>
<feature type="compositionally biased region" description="Low complexity" evidence="11">
    <location>
        <begin position="18"/>
        <end position="30"/>
    </location>
</feature>
<evidence type="ECO:0000256" key="6">
    <source>
        <dbReference type="ARBA" id="ARBA00012483"/>
    </source>
</evidence>
<keyword evidence="9" id="KW-0833">Ubl conjugation pathway</keyword>
<dbReference type="InterPro" id="IPR045132">
    <property type="entry name" value="UBE4"/>
</dbReference>
<comment type="similarity">
    <text evidence="5">Belongs to the ubiquitin conjugation factor E4 family.</text>
</comment>
<keyword evidence="10" id="KW-0539">Nucleus</keyword>
<dbReference type="EC" id="2.3.2.27" evidence="6"/>
<dbReference type="Proteomes" id="UP001344447">
    <property type="component" value="Unassembled WGS sequence"/>
</dbReference>
<evidence type="ECO:0000259" key="12">
    <source>
        <dbReference type="PROSITE" id="PS51698"/>
    </source>
</evidence>
<evidence type="ECO:0000313" key="13">
    <source>
        <dbReference type="EMBL" id="KAK5582380.1"/>
    </source>
</evidence>
<dbReference type="AlphaFoldDB" id="A0AAN7Z2Y8"/>
<comment type="pathway">
    <text evidence="4">Protein modification; protein ubiquitination.</text>
</comment>
<dbReference type="GO" id="GO:0005634">
    <property type="term" value="C:nucleus"/>
    <property type="evidence" value="ECO:0007669"/>
    <property type="project" value="UniProtKB-SubCell"/>
</dbReference>